<dbReference type="Proteomes" id="UP000228684">
    <property type="component" value="Unassembled WGS sequence"/>
</dbReference>
<gene>
    <name evidence="10" type="primary">fpr</name>
    <name evidence="10" type="ORF">magneo_320</name>
</gene>
<organism evidence="10 11">
    <name type="scientific">Candidatus Hodgkinia cicadicola</name>
    <dbReference type="NCBI Taxonomy" id="573658"/>
    <lineage>
        <taxon>Bacteria</taxon>
        <taxon>Pseudomonadati</taxon>
        <taxon>Pseudomonadota</taxon>
        <taxon>Alphaproteobacteria</taxon>
        <taxon>Hyphomicrobiales</taxon>
        <taxon>Candidatus Hodgkinia</taxon>
    </lineage>
</organism>
<keyword evidence="6" id="KW-0521">NADP</keyword>
<keyword evidence="4" id="KW-0285">Flavoprotein</keyword>
<dbReference type="Gene3D" id="2.40.30.10">
    <property type="entry name" value="Translation factors"/>
    <property type="match status" value="1"/>
</dbReference>
<reference evidence="10" key="1">
    <citation type="submission" date="2017-09" db="EMBL/GenBank/DDBJ databases">
        <authorList>
            <person name="Campbell M.A."/>
            <person name="Lukasik P."/>
            <person name="Simon C."/>
            <person name="McCutcheon J.P."/>
        </authorList>
    </citation>
    <scope>NUCLEOTIDE SEQUENCE [LARGE SCALE GENOMIC DNA]</scope>
    <source>
        <strain evidence="10">MAGNEO</strain>
    </source>
</reference>
<dbReference type="CDD" id="cd06195">
    <property type="entry name" value="FNR1"/>
    <property type="match status" value="1"/>
</dbReference>
<dbReference type="PANTHER" id="PTHR47878:SF1">
    <property type="entry name" value="FLAVODOXIN_FERREDOXIN--NADP REDUCTASE"/>
    <property type="match status" value="1"/>
</dbReference>
<comment type="cofactor">
    <cofactor evidence="1">
        <name>FAD</name>
        <dbReference type="ChEBI" id="CHEBI:57692"/>
    </cofactor>
</comment>
<protein>
    <recommendedName>
        <fullName evidence="3">ferredoxin--NADP(+) reductase</fullName>
        <ecNumber evidence="3">1.18.1.2</ecNumber>
    </recommendedName>
</protein>
<dbReference type="Gene3D" id="3.40.50.80">
    <property type="entry name" value="Nucleotide-binding domain of ferredoxin-NADP reductase (FNR) module"/>
    <property type="match status" value="1"/>
</dbReference>
<evidence type="ECO:0000256" key="5">
    <source>
        <dbReference type="ARBA" id="ARBA00022827"/>
    </source>
</evidence>
<dbReference type="SUPFAM" id="SSF63380">
    <property type="entry name" value="Riboflavin synthase domain-like"/>
    <property type="match status" value="1"/>
</dbReference>
<proteinExistence type="inferred from homology"/>
<accession>A0ABX4MEG5</accession>
<dbReference type="InterPro" id="IPR039261">
    <property type="entry name" value="FNR_nucleotide-bd"/>
</dbReference>
<evidence type="ECO:0000256" key="8">
    <source>
        <dbReference type="ARBA" id="ARBA00047776"/>
    </source>
</evidence>
<dbReference type="EC" id="1.18.1.2" evidence="3"/>
<evidence type="ECO:0000313" key="11">
    <source>
        <dbReference type="Proteomes" id="UP000228684"/>
    </source>
</evidence>
<keyword evidence="7 10" id="KW-0560">Oxidoreductase</keyword>
<dbReference type="InterPro" id="IPR017938">
    <property type="entry name" value="Riboflavin_synthase-like_b-brl"/>
</dbReference>
<feature type="domain" description="FAD-binding FR-type" evidence="9">
    <location>
        <begin position="16"/>
        <end position="142"/>
    </location>
</feature>
<dbReference type="InterPro" id="IPR051930">
    <property type="entry name" value="FNR_type-1"/>
</dbReference>
<evidence type="ECO:0000256" key="1">
    <source>
        <dbReference type="ARBA" id="ARBA00001974"/>
    </source>
</evidence>
<evidence type="ECO:0000256" key="3">
    <source>
        <dbReference type="ARBA" id="ARBA00013223"/>
    </source>
</evidence>
<dbReference type="PANTHER" id="PTHR47878">
    <property type="entry name" value="OXIDOREDUCTASE FAD/NAD(P)-BINDING DOMAIN PROTEIN"/>
    <property type="match status" value="1"/>
</dbReference>
<evidence type="ECO:0000256" key="4">
    <source>
        <dbReference type="ARBA" id="ARBA00022630"/>
    </source>
</evidence>
<dbReference type="InterPro" id="IPR017927">
    <property type="entry name" value="FAD-bd_FR_type"/>
</dbReference>
<keyword evidence="11" id="KW-1185">Reference proteome</keyword>
<dbReference type="PROSITE" id="PS51384">
    <property type="entry name" value="FAD_FR"/>
    <property type="match status" value="1"/>
</dbReference>
<comment type="caution">
    <text evidence="10">The sequence shown here is derived from an EMBL/GenBank/DDBJ whole genome shotgun (WGS) entry which is preliminary data.</text>
</comment>
<sequence>MLYCNKKMNNKFDLSNEYVLVRILSVRHYTNTLFSFKTIRPNRLKFKPGESVMIGLIIRGELMFRSFSICSPAWSNTLEFYSTRVTNGIFTTFLQKMTTDTSIIIDMRSKGSLVLKALKPGKRLFLFCTGTGMAPFISIIHDHETYIRFNEVIVVLTYRYSQDLQYFNTKIKQMTKEVYIRPYARNKLRFYSSITREPYPYTGRIAWLIKSGTLIADLMTYSLNEMDRFMVCGSKQMVFNVTNLLKSLKYVEGTTNNPQDFVYEKAYR</sequence>
<keyword evidence="5" id="KW-0274">FAD</keyword>
<dbReference type="InterPro" id="IPR033892">
    <property type="entry name" value="FNR_bac"/>
</dbReference>
<name>A0ABX4MEG5_9HYPH</name>
<comment type="similarity">
    <text evidence="2">Belongs to the ferredoxin--NADP reductase type 1 family.</text>
</comment>
<dbReference type="EMBL" id="NXGM01000203">
    <property type="protein sequence ID" value="PIM94804.1"/>
    <property type="molecule type" value="Genomic_DNA"/>
</dbReference>
<comment type="catalytic activity">
    <reaction evidence="8">
        <text>2 reduced [2Fe-2S]-[ferredoxin] + NADP(+) + H(+) = 2 oxidized [2Fe-2S]-[ferredoxin] + NADPH</text>
        <dbReference type="Rhea" id="RHEA:20125"/>
        <dbReference type="Rhea" id="RHEA-COMP:10000"/>
        <dbReference type="Rhea" id="RHEA-COMP:10001"/>
        <dbReference type="ChEBI" id="CHEBI:15378"/>
        <dbReference type="ChEBI" id="CHEBI:33737"/>
        <dbReference type="ChEBI" id="CHEBI:33738"/>
        <dbReference type="ChEBI" id="CHEBI:57783"/>
        <dbReference type="ChEBI" id="CHEBI:58349"/>
        <dbReference type="EC" id="1.18.1.2"/>
    </reaction>
</comment>
<dbReference type="GO" id="GO:0004324">
    <property type="term" value="F:ferredoxin-NADP+ reductase activity"/>
    <property type="evidence" value="ECO:0007669"/>
    <property type="project" value="UniProtKB-EC"/>
</dbReference>
<evidence type="ECO:0000256" key="6">
    <source>
        <dbReference type="ARBA" id="ARBA00022857"/>
    </source>
</evidence>
<dbReference type="SUPFAM" id="SSF52343">
    <property type="entry name" value="Ferredoxin reductase-like, C-terminal NADP-linked domain"/>
    <property type="match status" value="1"/>
</dbReference>
<evidence type="ECO:0000256" key="2">
    <source>
        <dbReference type="ARBA" id="ARBA00008312"/>
    </source>
</evidence>
<evidence type="ECO:0000259" key="9">
    <source>
        <dbReference type="PROSITE" id="PS51384"/>
    </source>
</evidence>
<evidence type="ECO:0000313" key="10">
    <source>
        <dbReference type="EMBL" id="PIM94804.1"/>
    </source>
</evidence>
<evidence type="ECO:0000256" key="7">
    <source>
        <dbReference type="ARBA" id="ARBA00023002"/>
    </source>
</evidence>